<evidence type="ECO:0000313" key="3">
    <source>
        <dbReference type="Proteomes" id="UP000620124"/>
    </source>
</evidence>
<reference evidence="2" key="1">
    <citation type="submission" date="2020-05" db="EMBL/GenBank/DDBJ databases">
        <title>Mycena genomes resolve the evolution of fungal bioluminescence.</title>
        <authorList>
            <person name="Tsai I.J."/>
        </authorList>
    </citation>
    <scope>NUCLEOTIDE SEQUENCE</scope>
    <source>
        <strain evidence="2">CCC161011</strain>
    </source>
</reference>
<sequence length="537" mass="59278">MFASSIQITAIAKPKKPSACNPCKARRVLCHPQPGGAACPRCMERKIICTTTPVPRGRPRKNPPKSSLSLSALPQPTHTILSPVGSSCGFSPDCPDLSPEFVSHCFDGLEVDFQYWHPLITATSIKSDIRAVSCQLHLLSPQSYVLALCIVAYASLTSFHEFVLGEGPRPDSYKDLNFFSSRQELLRCGVRRAPAYRALRTEALKAALDACTILLPSNENAASCYLLDLMDQVDFCNTGRPFATAYMAHLRVLAPTWWPSSKTALTFGGFVRWTGALLMESLISTRKRTPLLVTSHDQLFLCGPEPPPLEILLDSLESSEDHSIVPFRWATLRPYLFHFTTLARHLDGIAGDFARTRPLNEGAILNLLKSLSTMHSIISLLLDRIERAGAPAVSASPFYRELQYRENSSNCPSPNPRVRERLATLRTQAHELVVLGQRELARGIRRLPKIHYLPAHGETIRAWAEFAAEEADAHAHGDASPLSAEVARDLETYANELRLLGYSIDVASTPQTSALIERLENHVDRAIVSLFLPGNGT</sequence>
<comment type="caution">
    <text evidence="2">The sequence shown here is derived from an EMBL/GenBank/DDBJ whole genome shotgun (WGS) entry which is preliminary data.</text>
</comment>
<name>A0A8H7D0N2_9AGAR</name>
<dbReference type="GO" id="GO:0008270">
    <property type="term" value="F:zinc ion binding"/>
    <property type="evidence" value="ECO:0007669"/>
    <property type="project" value="InterPro"/>
</dbReference>
<dbReference type="EMBL" id="JACAZI010000008">
    <property type="protein sequence ID" value="KAF7354358.1"/>
    <property type="molecule type" value="Genomic_DNA"/>
</dbReference>
<evidence type="ECO:0000259" key="1">
    <source>
        <dbReference type="PROSITE" id="PS00463"/>
    </source>
</evidence>
<feature type="domain" description="Zn(2)-C6 fungal-type" evidence="1">
    <location>
        <begin position="19"/>
        <end position="49"/>
    </location>
</feature>
<protein>
    <submittedName>
        <fullName evidence="2">Zn(2)-C6 fungal-type domain-containing protein</fullName>
    </submittedName>
</protein>
<organism evidence="2 3">
    <name type="scientific">Mycena venus</name>
    <dbReference type="NCBI Taxonomy" id="2733690"/>
    <lineage>
        <taxon>Eukaryota</taxon>
        <taxon>Fungi</taxon>
        <taxon>Dikarya</taxon>
        <taxon>Basidiomycota</taxon>
        <taxon>Agaricomycotina</taxon>
        <taxon>Agaricomycetes</taxon>
        <taxon>Agaricomycetidae</taxon>
        <taxon>Agaricales</taxon>
        <taxon>Marasmiineae</taxon>
        <taxon>Mycenaceae</taxon>
        <taxon>Mycena</taxon>
    </lineage>
</organism>
<dbReference type="Proteomes" id="UP000620124">
    <property type="component" value="Unassembled WGS sequence"/>
</dbReference>
<dbReference type="PROSITE" id="PS00463">
    <property type="entry name" value="ZN2_CY6_FUNGAL_1"/>
    <property type="match status" value="1"/>
</dbReference>
<dbReference type="InterPro" id="IPR036864">
    <property type="entry name" value="Zn2-C6_fun-type_DNA-bd_sf"/>
</dbReference>
<dbReference type="GO" id="GO:0000981">
    <property type="term" value="F:DNA-binding transcription factor activity, RNA polymerase II-specific"/>
    <property type="evidence" value="ECO:0007669"/>
    <property type="project" value="InterPro"/>
</dbReference>
<dbReference type="InterPro" id="IPR001138">
    <property type="entry name" value="Zn2Cys6_DnaBD"/>
</dbReference>
<dbReference type="OrthoDB" id="2991619at2759"/>
<evidence type="ECO:0000313" key="2">
    <source>
        <dbReference type="EMBL" id="KAF7354358.1"/>
    </source>
</evidence>
<proteinExistence type="predicted"/>
<gene>
    <name evidence="2" type="ORF">MVEN_01124400</name>
</gene>
<keyword evidence="3" id="KW-1185">Reference proteome</keyword>
<accession>A0A8H7D0N2</accession>
<dbReference type="SUPFAM" id="SSF57701">
    <property type="entry name" value="Zn2/Cys6 DNA-binding domain"/>
    <property type="match status" value="1"/>
</dbReference>
<dbReference type="AlphaFoldDB" id="A0A8H7D0N2"/>